<accession>A0A9E8AD61</accession>
<dbReference type="EMBL" id="ON746565">
    <property type="protein sequence ID" value="UYL95420.1"/>
    <property type="molecule type" value="Genomic_RNA"/>
</dbReference>
<organism evidence="2">
    <name type="scientific">Wuhu tick virus 1</name>
    <dbReference type="NCBI Taxonomy" id="2973975"/>
    <lineage>
        <taxon>Viruses</taxon>
        <taxon>Riboviria</taxon>
        <taxon>Orthornavirae</taxon>
        <taxon>Kitrinoviricota</taxon>
        <taxon>Alsuviricetes</taxon>
        <taxon>Tymovirales</taxon>
    </lineage>
</organism>
<name>A0A9E8AD61_9VIRU</name>
<reference evidence="2" key="1">
    <citation type="submission" date="2022-05" db="EMBL/GenBank/DDBJ databases">
        <authorList>
            <person name="Cao W."/>
            <person name="Jia N."/>
            <person name="Lam T.T.-Y."/>
            <person name="Ni X."/>
            <person name="Liu J."/>
        </authorList>
    </citation>
    <scope>NUCLEOTIDE SEQUENCE</scope>
    <source>
        <strain evidence="2">TIGMIC 1</strain>
    </source>
</reference>
<evidence type="ECO:0000313" key="2">
    <source>
        <dbReference type="EMBL" id="UYL95420.1"/>
    </source>
</evidence>
<feature type="region of interest" description="Disordered" evidence="1">
    <location>
        <begin position="1"/>
        <end position="23"/>
    </location>
</feature>
<protein>
    <submittedName>
        <fullName evidence="2">Uncharacterized protein</fullName>
    </submittedName>
</protein>
<evidence type="ECO:0000256" key="1">
    <source>
        <dbReference type="SAM" id="MobiDB-lite"/>
    </source>
</evidence>
<proteinExistence type="predicted"/>
<sequence length="189" mass="20829">MTMSDQAPSLAAPLPTPNSRPVNQECHTVSRASDNRVVTRDPHTFESYIAVSQYFSRGVYVSQSVEFIPCANSLNHLVQVFGTWTHGDKAPSSISEILSLPHSFVLNLGEGDAFAKPQVVQHNFDDSFAQPFLKPAPVEGFRPRLVLLFSVKSHTTEGGVRDLTDNERKDTLPLVRILARSRITLSGQA</sequence>